<feature type="non-terminal residue" evidence="1">
    <location>
        <position position="1"/>
    </location>
</feature>
<dbReference type="InterPro" id="IPR017853">
    <property type="entry name" value="GH"/>
</dbReference>
<evidence type="ECO:0000313" key="1">
    <source>
        <dbReference type="EMBL" id="KAJ7321126.1"/>
    </source>
</evidence>
<name>A0AAD7EH22_9AGAR</name>
<gene>
    <name evidence="1" type="ORF">DFH08DRAFT_713223</name>
</gene>
<dbReference type="EMBL" id="JARIHO010000052">
    <property type="protein sequence ID" value="KAJ7321126.1"/>
    <property type="molecule type" value="Genomic_DNA"/>
</dbReference>
<sequence length="84" mass="9060">PNDLFNFPGDVRQNISTLLFSQSGLGLSHYRYNAGGGGVGVTKPAHASDSFYVSPGVYNFSADPQRVYFMQQAVAQGVSPSLRF</sequence>
<keyword evidence="2" id="KW-1185">Reference proteome</keyword>
<dbReference type="Proteomes" id="UP001218218">
    <property type="component" value="Unassembled WGS sequence"/>
</dbReference>
<evidence type="ECO:0000313" key="2">
    <source>
        <dbReference type="Proteomes" id="UP001218218"/>
    </source>
</evidence>
<proteinExistence type="predicted"/>
<dbReference type="Gene3D" id="3.20.20.80">
    <property type="entry name" value="Glycosidases"/>
    <property type="match status" value="1"/>
</dbReference>
<dbReference type="AlphaFoldDB" id="A0AAD7EH22"/>
<accession>A0AAD7EH22</accession>
<reference evidence="1" key="1">
    <citation type="submission" date="2023-03" db="EMBL/GenBank/DDBJ databases">
        <title>Massive genome expansion in bonnet fungi (Mycena s.s.) driven by repeated elements and novel gene families across ecological guilds.</title>
        <authorList>
            <consortium name="Lawrence Berkeley National Laboratory"/>
            <person name="Harder C.B."/>
            <person name="Miyauchi S."/>
            <person name="Viragh M."/>
            <person name="Kuo A."/>
            <person name="Thoen E."/>
            <person name="Andreopoulos B."/>
            <person name="Lu D."/>
            <person name="Skrede I."/>
            <person name="Drula E."/>
            <person name="Henrissat B."/>
            <person name="Morin E."/>
            <person name="Kohler A."/>
            <person name="Barry K."/>
            <person name="LaButti K."/>
            <person name="Morin E."/>
            <person name="Salamov A."/>
            <person name="Lipzen A."/>
            <person name="Mereny Z."/>
            <person name="Hegedus B."/>
            <person name="Baldrian P."/>
            <person name="Stursova M."/>
            <person name="Weitz H."/>
            <person name="Taylor A."/>
            <person name="Grigoriev I.V."/>
            <person name="Nagy L.G."/>
            <person name="Martin F."/>
            <person name="Kauserud H."/>
        </authorList>
    </citation>
    <scope>NUCLEOTIDE SEQUENCE</scope>
    <source>
        <strain evidence="1">CBHHK002</strain>
    </source>
</reference>
<organism evidence="1 2">
    <name type="scientific">Mycena albidolilacea</name>
    <dbReference type="NCBI Taxonomy" id="1033008"/>
    <lineage>
        <taxon>Eukaryota</taxon>
        <taxon>Fungi</taxon>
        <taxon>Dikarya</taxon>
        <taxon>Basidiomycota</taxon>
        <taxon>Agaricomycotina</taxon>
        <taxon>Agaricomycetes</taxon>
        <taxon>Agaricomycetidae</taxon>
        <taxon>Agaricales</taxon>
        <taxon>Marasmiineae</taxon>
        <taxon>Mycenaceae</taxon>
        <taxon>Mycena</taxon>
    </lineage>
</organism>
<comment type="caution">
    <text evidence="1">The sequence shown here is derived from an EMBL/GenBank/DDBJ whole genome shotgun (WGS) entry which is preliminary data.</text>
</comment>
<protein>
    <submittedName>
        <fullName evidence="1">Uncharacterized protein</fullName>
    </submittedName>
</protein>
<dbReference type="SUPFAM" id="SSF51445">
    <property type="entry name" value="(Trans)glycosidases"/>
    <property type="match status" value="1"/>
</dbReference>